<evidence type="ECO:0000259" key="3">
    <source>
        <dbReference type="SMART" id="SM00941"/>
    </source>
</evidence>
<dbReference type="GO" id="GO:0005829">
    <property type="term" value="C:cytosol"/>
    <property type="evidence" value="ECO:0007669"/>
    <property type="project" value="TreeGrafter"/>
</dbReference>
<reference evidence="4" key="2">
    <citation type="journal article" date="2021" name="Genome Biol. Evol.">
        <title>Developing a high-quality reference genome for a parasitic bivalve with doubly uniparental inheritance (Bivalvia: Unionida).</title>
        <authorList>
            <person name="Smith C.H."/>
        </authorList>
    </citation>
    <scope>NUCLEOTIDE SEQUENCE</scope>
    <source>
        <strain evidence="4">CHS0354</strain>
        <tissue evidence="4">Mantle</tissue>
    </source>
</reference>
<dbReference type="SUPFAM" id="SSF52418">
    <property type="entry name" value="Nucleoside phosphorylase/phosphoribosyltransferase catalytic domain"/>
    <property type="match status" value="1"/>
</dbReference>
<evidence type="ECO:0000256" key="2">
    <source>
        <dbReference type="ARBA" id="ARBA00022679"/>
    </source>
</evidence>
<dbReference type="Gene3D" id="3.90.1170.30">
    <property type="entry name" value="Pyrimidine nucleoside phosphorylase-like, C-terminal domain"/>
    <property type="match status" value="1"/>
</dbReference>
<dbReference type="EMBL" id="JAEAOA010001233">
    <property type="protein sequence ID" value="KAK3585700.1"/>
    <property type="molecule type" value="Genomic_DNA"/>
</dbReference>
<dbReference type="Pfam" id="PF07831">
    <property type="entry name" value="PYNP_C"/>
    <property type="match status" value="1"/>
</dbReference>
<gene>
    <name evidence="4" type="ORF">CHS0354_020266</name>
</gene>
<dbReference type="Proteomes" id="UP001195483">
    <property type="component" value="Unassembled WGS sequence"/>
</dbReference>
<evidence type="ECO:0000256" key="1">
    <source>
        <dbReference type="ARBA" id="ARBA00022676"/>
    </source>
</evidence>
<proteinExistence type="predicted"/>
<dbReference type="InterPro" id="IPR000053">
    <property type="entry name" value="Thymidine/pyrmidine_PPase"/>
</dbReference>
<comment type="caution">
    <text evidence="4">The sequence shown here is derived from an EMBL/GenBank/DDBJ whole genome shotgun (WGS) entry which is preliminary data.</text>
</comment>
<dbReference type="GO" id="GO:0016763">
    <property type="term" value="F:pentosyltransferase activity"/>
    <property type="evidence" value="ECO:0007669"/>
    <property type="project" value="InterPro"/>
</dbReference>
<feature type="domain" description="Pyrimidine nucleoside phosphorylase C-terminal" evidence="3">
    <location>
        <begin position="183"/>
        <end position="257"/>
    </location>
</feature>
<dbReference type="GO" id="GO:0006206">
    <property type="term" value="P:pyrimidine nucleobase metabolic process"/>
    <property type="evidence" value="ECO:0007669"/>
    <property type="project" value="InterPro"/>
</dbReference>
<organism evidence="4 5">
    <name type="scientific">Potamilus streckersoni</name>
    <dbReference type="NCBI Taxonomy" id="2493646"/>
    <lineage>
        <taxon>Eukaryota</taxon>
        <taxon>Metazoa</taxon>
        <taxon>Spiralia</taxon>
        <taxon>Lophotrochozoa</taxon>
        <taxon>Mollusca</taxon>
        <taxon>Bivalvia</taxon>
        <taxon>Autobranchia</taxon>
        <taxon>Heteroconchia</taxon>
        <taxon>Palaeoheterodonta</taxon>
        <taxon>Unionida</taxon>
        <taxon>Unionoidea</taxon>
        <taxon>Unionidae</taxon>
        <taxon>Ambleminae</taxon>
        <taxon>Lampsilini</taxon>
        <taxon>Potamilus</taxon>
    </lineage>
</organism>
<dbReference type="PANTHER" id="PTHR10515:SF0">
    <property type="entry name" value="THYMIDINE PHOSPHORYLASE"/>
    <property type="match status" value="1"/>
</dbReference>
<sequence>MQILKYWFVIETSIISKKAAEQLDALVLDVKTGLGASLKTEHASRELARRMVNVGKSLGVKTVAFLTDMNSPLGMAIGNSLEIIESLGALHGEGFPDLIDLVIQLGAQLLMDCGSARDKNEATSRLAEVLKNGSAAEKFCAMMKRQKVDPTLADMLCSKGSNIRKLLPRSKFKTDLQSYKSGYITRIDAMNCALVSRKLGAGRAKTDDKINFGVGLEVLFSVGQMIVEGDSWIRVHHDEEVLNPVLIQLLMDGFSVDSSPLSDLRASRVIDIII</sequence>
<dbReference type="InterPro" id="IPR036566">
    <property type="entry name" value="PYNP-like_C_sf"/>
</dbReference>
<keyword evidence="1" id="KW-0328">Glycosyltransferase</keyword>
<dbReference type="InterPro" id="IPR000312">
    <property type="entry name" value="Glycosyl_Trfase_fam3"/>
</dbReference>
<keyword evidence="5" id="KW-1185">Reference proteome</keyword>
<evidence type="ECO:0000313" key="5">
    <source>
        <dbReference type="Proteomes" id="UP001195483"/>
    </source>
</evidence>
<accession>A0AAE0S6B9</accession>
<dbReference type="PANTHER" id="PTHR10515">
    <property type="entry name" value="THYMIDINE PHOSPHORYLASE"/>
    <property type="match status" value="1"/>
</dbReference>
<dbReference type="InterPro" id="IPR035902">
    <property type="entry name" value="Nuc_phospho_transferase"/>
</dbReference>
<dbReference type="GO" id="GO:0004645">
    <property type="term" value="F:1,4-alpha-oligoglucan phosphorylase activity"/>
    <property type="evidence" value="ECO:0007669"/>
    <property type="project" value="InterPro"/>
</dbReference>
<reference evidence="4" key="3">
    <citation type="submission" date="2023-05" db="EMBL/GenBank/DDBJ databases">
        <authorList>
            <person name="Smith C.H."/>
        </authorList>
    </citation>
    <scope>NUCLEOTIDE SEQUENCE</scope>
    <source>
        <strain evidence="4">CHS0354</strain>
        <tissue evidence="4">Mantle</tissue>
    </source>
</reference>
<name>A0AAE0S6B9_9BIVA</name>
<dbReference type="Gene3D" id="3.40.1030.10">
    <property type="entry name" value="Nucleoside phosphorylase/phosphoribosyltransferase catalytic domain"/>
    <property type="match status" value="1"/>
</dbReference>
<protein>
    <recommendedName>
        <fullName evidence="3">Pyrimidine nucleoside phosphorylase C-terminal domain-containing protein</fullName>
    </recommendedName>
</protein>
<dbReference type="SMART" id="SM00941">
    <property type="entry name" value="PYNP_C"/>
    <property type="match status" value="1"/>
</dbReference>
<dbReference type="GO" id="GO:0006213">
    <property type="term" value="P:pyrimidine nucleoside metabolic process"/>
    <property type="evidence" value="ECO:0007669"/>
    <property type="project" value="InterPro"/>
</dbReference>
<evidence type="ECO:0000313" key="4">
    <source>
        <dbReference type="EMBL" id="KAK3585700.1"/>
    </source>
</evidence>
<keyword evidence="2" id="KW-0808">Transferase</keyword>
<dbReference type="SUPFAM" id="SSF54680">
    <property type="entry name" value="Pyrimidine nucleoside phosphorylase C-terminal domain"/>
    <property type="match status" value="1"/>
</dbReference>
<dbReference type="Pfam" id="PF00591">
    <property type="entry name" value="Glycos_transf_3"/>
    <property type="match status" value="1"/>
</dbReference>
<dbReference type="AlphaFoldDB" id="A0AAE0S6B9"/>
<reference evidence="4" key="1">
    <citation type="journal article" date="2021" name="Genome Biol. Evol.">
        <title>A High-Quality Reference Genome for a Parasitic Bivalve with Doubly Uniparental Inheritance (Bivalvia: Unionida).</title>
        <authorList>
            <person name="Smith C.H."/>
        </authorList>
    </citation>
    <scope>NUCLEOTIDE SEQUENCE</scope>
    <source>
        <strain evidence="4">CHS0354</strain>
    </source>
</reference>
<dbReference type="InterPro" id="IPR013102">
    <property type="entry name" value="PYNP_C"/>
</dbReference>